<reference evidence="2" key="2">
    <citation type="submission" date="2023-10" db="EMBL/GenBank/DDBJ databases">
        <authorList>
            <person name="Fortmann-Grote C."/>
        </authorList>
    </citation>
    <scope>NUCLEOTIDE SEQUENCE</scope>
    <source>
        <strain evidence="2">SBW25</strain>
    </source>
</reference>
<protein>
    <submittedName>
        <fullName evidence="2 3">Membrane protein</fullName>
    </submittedName>
</protein>
<dbReference type="AlphaFoldDB" id="C3K9L5"/>
<keyword evidence="1" id="KW-0812">Transmembrane</keyword>
<reference evidence="3" key="1">
    <citation type="journal article" date="2009" name="Genome Biol.">
        <title>Genomic and genetic analyses of diversity and plant interactions of Pseudomonas fluorescens.</title>
        <authorList>
            <person name="Silby M.W."/>
            <person name="Cerdeno-Tarraga A.M."/>
            <person name="Vernikos G.S."/>
            <person name="Giddens S.R."/>
            <person name="Jackson R.W."/>
            <person name="Preston G.M."/>
            <person name="Zhang X.X."/>
            <person name="Moon C.D."/>
            <person name="Gehrig S.M."/>
            <person name="Godfrey S.A."/>
            <person name="Knight C.G."/>
            <person name="Malone J.G."/>
            <person name="Robinson Z."/>
            <person name="Spiers A.J."/>
            <person name="Harris S."/>
            <person name="Challis G.L."/>
            <person name="Yaxley A.M."/>
            <person name="Harris D."/>
            <person name="Seeger K."/>
            <person name="Murphy L."/>
            <person name="Rutter S."/>
            <person name="Squares R."/>
            <person name="Quail M.A."/>
            <person name="Saunders E."/>
            <person name="Mavromatis K."/>
            <person name="Brettin T.S."/>
            <person name="Bentley S.D."/>
            <person name="Hothersall J."/>
            <person name="Stephens E."/>
            <person name="Thomas C.M."/>
            <person name="Parkhill J."/>
            <person name="Levy S.B."/>
            <person name="Rainey P.B."/>
            <person name="Thomson N.R."/>
        </authorList>
    </citation>
    <scope>NUCLEOTIDE SEQUENCE [LARGE SCALE GENOMIC DNA]</scope>
    <source>
        <strain evidence="3">SBW25</strain>
    </source>
</reference>
<organism evidence="3">
    <name type="scientific">Pseudomonas fluorescens (strain SBW25)</name>
    <dbReference type="NCBI Taxonomy" id="216595"/>
    <lineage>
        <taxon>Bacteria</taxon>
        <taxon>Pseudomonadati</taxon>
        <taxon>Pseudomonadota</taxon>
        <taxon>Gammaproteobacteria</taxon>
        <taxon>Pseudomonadales</taxon>
        <taxon>Pseudomonadaceae</taxon>
        <taxon>Pseudomonas</taxon>
    </lineage>
</organism>
<keyword evidence="1" id="KW-0472">Membrane</keyword>
<name>C3K9L5_PSEFS</name>
<evidence type="ECO:0000256" key="1">
    <source>
        <dbReference type="SAM" id="Phobius"/>
    </source>
</evidence>
<evidence type="ECO:0000313" key="3">
    <source>
        <dbReference type="EMBL" id="CAY48841.1"/>
    </source>
</evidence>
<proteinExistence type="predicted"/>
<dbReference type="KEGG" id="pfs:PFLU_2607"/>
<dbReference type="Proteomes" id="UP001152918">
    <property type="component" value="Chromosome"/>
</dbReference>
<sequence length="75" mass="8324">MMKCLKASRRIYAAGSVEGLTLINPRGNTMYRRLSMLVAALLIVSLSGCVIVPEHRHCCWRYYGALDTPSHTVNG</sequence>
<evidence type="ECO:0000313" key="2">
    <source>
        <dbReference type="EMBL" id="CAI2796838.1"/>
    </source>
</evidence>
<dbReference type="EMBL" id="AM181176">
    <property type="protein sequence ID" value="CAY48841.1"/>
    <property type="molecule type" value="Genomic_DNA"/>
</dbReference>
<dbReference type="EMBL" id="OV986001">
    <property type="protein sequence ID" value="CAI2796838.1"/>
    <property type="molecule type" value="Genomic_DNA"/>
</dbReference>
<gene>
    <name evidence="3" type="ordered locus">PFLU_2607</name>
</gene>
<dbReference type="HOGENOM" id="CLU_2668275_0_0_6"/>
<keyword evidence="1" id="KW-1133">Transmembrane helix</keyword>
<feature type="transmembrane region" description="Helical" evidence="1">
    <location>
        <begin position="34"/>
        <end position="53"/>
    </location>
</feature>
<accession>C3K9L5</accession>